<dbReference type="EMBL" id="JRKL02002011">
    <property type="protein sequence ID" value="KAF3960909.1"/>
    <property type="molecule type" value="Genomic_DNA"/>
</dbReference>
<feature type="domain" description="C-JID" evidence="4">
    <location>
        <begin position="167"/>
        <end position="289"/>
    </location>
</feature>
<dbReference type="InterPro" id="IPR045344">
    <property type="entry name" value="C-JID"/>
</dbReference>
<comment type="caution">
    <text evidence="6">The sequence shown here is derived from an EMBL/GenBank/DDBJ whole genome shotgun (WGS) entry which is preliminary data.</text>
</comment>
<evidence type="ECO:0000313" key="6">
    <source>
        <dbReference type="EMBL" id="KAF3960909.1"/>
    </source>
</evidence>
<sequence length="352" mass="39399">MPSIVSTKESEISSSAELSISNDDYSSMVFRDLRVLDIGNCVLSDSDFFMTLDCFSTLEQLDLSGSAFVSLPSCIGGFVGLRCLKLDDCKKLQDIQVLPPKMEEVYASGCISLESFSEISKRLQFNTCELPALEWIDLSRCYKLLQNIGNDAENLLLSEGHQLGMIFPGNKIPDWFIHRKENSSSNICEIDINEPSNVDGGIIGMAVCAVIGLKDARVPSHILCSVNIISNGLPIYGDDKAFHLSNSDHVWLRYYVPEHNELKGDKLQVRFWCSTKSVSFTSCGAHLVRKYEEKPKDCIVLNEHNDLMNDIQPTKRRRSDDGNSGNLEFNLYPLVPQQKRCPSTMSFIVSDD</sequence>
<evidence type="ECO:0000259" key="4">
    <source>
        <dbReference type="Pfam" id="PF20160"/>
    </source>
</evidence>
<keyword evidence="3" id="KW-0611">Plant defense</keyword>
<keyword evidence="7" id="KW-1185">Reference proteome</keyword>
<evidence type="ECO:0008006" key="8">
    <source>
        <dbReference type="Google" id="ProtNLM"/>
    </source>
</evidence>
<accession>A0A8J4R6T0</accession>
<reference evidence="6" key="1">
    <citation type="submission" date="2020-03" db="EMBL/GenBank/DDBJ databases">
        <title>Castanea mollissima Vanexum genome sequencing.</title>
        <authorList>
            <person name="Staton M."/>
        </authorList>
    </citation>
    <scope>NUCLEOTIDE SEQUENCE</scope>
    <source>
        <tissue evidence="6">Leaf</tissue>
    </source>
</reference>
<evidence type="ECO:0000259" key="5">
    <source>
        <dbReference type="Pfam" id="PF23286"/>
    </source>
</evidence>
<keyword evidence="1" id="KW-0433">Leucine-rich repeat</keyword>
<dbReference type="OrthoDB" id="1901675at2759"/>
<dbReference type="AlphaFoldDB" id="A0A8J4R6T0"/>
<dbReference type="InterPro" id="IPR058546">
    <property type="entry name" value="RPS4B/Roq1-like_LRR"/>
</dbReference>
<proteinExistence type="predicted"/>
<organism evidence="6 7">
    <name type="scientific">Castanea mollissima</name>
    <name type="common">Chinese chestnut</name>
    <dbReference type="NCBI Taxonomy" id="60419"/>
    <lineage>
        <taxon>Eukaryota</taxon>
        <taxon>Viridiplantae</taxon>
        <taxon>Streptophyta</taxon>
        <taxon>Embryophyta</taxon>
        <taxon>Tracheophyta</taxon>
        <taxon>Spermatophyta</taxon>
        <taxon>Magnoliopsida</taxon>
        <taxon>eudicotyledons</taxon>
        <taxon>Gunneridae</taxon>
        <taxon>Pentapetalae</taxon>
        <taxon>rosids</taxon>
        <taxon>fabids</taxon>
        <taxon>Fagales</taxon>
        <taxon>Fagaceae</taxon>
        <taxon>Castanea</taxon>
    </lineage>
</organism>
<dbReference type="Proteomes" id="UP000737018">
    <property type="component" value="Unassembled WGS sequence"/>
</dbReference>
<dbReference type="InterPro" id="IPR032675">
    <property type="entry name" value="LRR_dom_sf"/>
</dbReference>
<keyword evidence="2" id="KW-0677">Repeat</keyword>
<dbReference type="Pfam" id="PF20160">
    <property type="entry name" value="C-JID"/>
    <property type="match status" value="1"/>
</dbReference>
<feature type="domain" description="Disease resistance protein RPS4B/Roq1-like leucine-rich repeats" evidence="5">
    <location>
        <begin position="28"/>
        <end position="124"/>
    </location>
</feature>
<protein>
    <recommendedName>
        <fullName evidence="8">TMV resistance protein N</fullName>
    </recommendedName>
</protein>
<name>A0A8J4R6T0_9ROSI</name>
<dbReference type="Pfam" id="PF23286">
    <property type="entry name" value="LRR_13"/>
    <property type="match status" value="1"/>
</dbReference>
<evidence type="ECO:0000256" key="2">
    <source>
        <dbReference type="ARBA" id="ARBA00022737"/>
    </source>
</evidence>
<dbReference type="Gene3D" id="3.80.10.10">
    <property type="entry name" value="Ribonuclease Inhibitor"/>
    <property type="match status" value="1"/>
</dbReference>
<evidence type="ECO:0000313" key="7">
    <source>
        <dbReference type="Proteomes" id="UP000737018"/>
    </source>
</evidence>
<evidence type="ECO:0000256" key="1">
    <source>
        <dbReference type="ARBA" id="ARBA00022614"/>
    </source>
</evidence>
<gene>
    <name evidence="6" type="ORF">CMV_014413</name>
</gene>
<evidence type="ECO:0000256" key="3">
    <source>
        <dbReference type="ARBA" id="ARBA00022821"/>
    </source>
</evidence>
<dbReference type="SUPFAM" id="SSF52047">
    <property type="entry name" value="RNI-like"/>
    <property type="match status" value="1"/>
</dbReference>